<dbReference type="PANTHER" id="PTHR47723:SF19">
    <property type="entry name" value="POLYNUCLEOTIDYL TRANSFERASE, RIBONUCLEASE H-LIKE SUPERFAMILY PROTEIN"/>
    <property type="match status" value="1"/>
</dbReference>
<feature type="domain" description="RNase H type-1" evidence="1">
    <location>
        <begin position="278"/>
        <end position="397"/>
    </location>
</feature>
<sequence length="440" mass="48721">MLQNPSIKEEALDFGMVAGQERGQPPEEVSEVDMVDVLERPDMNLEKMEGDMDARTALPAEIGGKWDEHRLGGFIVQREIARGAGKNMLASGLGELDVEDAEEAVNVDLVASNMRIVMVDVGLNSVNSRAESVAKERSKLRRGRCGRCLALRCTSDVIPRPTMVLDLLSSSGDWDWERLKGILPGSVLDTLAAVKPPRPQFGSYVLGWRWDERRRFTLASAYRCCELFDSDYVGRESVLDRGDRLIIECNRIFARNIVRPTLSGIGWKGPARGWVKVNVDTSVIAPDNRASIGGLICDDTGGWVLGFYRGVGCCSVFLAKMWAIHDGLRRAWDTGCRRVEVENDNKEAANIVNQVSLAFTGSALVQAIWSSMQQDWLVRVRYVPRETNEVADKLAAMGRGQSMEGRVLFVPYGPVATVVSEEQRQWLESLPARSDGSEDG</sequence>
<dbReference type="InterPro" id="IPR002156">
    <property type="entry name" value="RNaseH_domain"/>
</dbReference>
<comment type="caution">
    <text evidence="2">The sequence shown here is derived from an EMBL/GenBank/DDBJ whole genome shotgun (WGS) entry which is preliminary data.</text>
</comment>
<dbReference type="PANTHER" id="PTHR47723">
    <property type="entry name" value="OS05G0353850 PROTEIN"/>
    <property type="match status" value="1"/>
</dbReference>
<gene>
    <name evidence="2" type="ORF">V6N12_070809</name>
</gene>
<accession>A0ABR2FHZ4</accession>
<evidence type="ECO:0000313" key="2">
    <source>
        <dbReference type="EMBL" id="KAK8580543.1"/>
    </source>
</evidence>
<reference evidence="2 3" key="1">
    <citation type="journal article" date="2024" name="G3 (Bethesda)">
        <title>Genome assembly of Hibiscus sabdariffa L. provides insights into metabolisms of medicinal natural products.</title>
        <authorList>
            <person name="Kim T."/>
        </authorList>
    </citation>
    <scope>NUCLEOTIDE SEQUENCE [LARGE SCALE GENOMIC DNA]</scope>
    <source>
        <strain evidence="2">TK-2024</strain>
        <tissue evidence="2">Old leaves</tissue>
    </source>
</reference>
<dbReference type="Proteomes" id="UP001472677">
    <property type="component" value="Unassembled WGS sequence"/>
</dbReference>
<keyword evidence="3" id="KW-1185">Reference proteome</keyword>
<dbReference type="CDD" id="cd06222">
    <property type="entry name" value="RNase_H_like"/>
    <property type="match status" value="1"/>
</dbReference>
<dbReference type="InterPro" id="IPR053151">
    <property type="entry name" value="RNase_H-like"/>
</dbReference>
<evidence type="ECO:0000313" key="3">
    <source>
        <dbReference type="Proteomes" id="UP001472677"/>
    </source>
</evidence>
<evidence type="ECO:0000259" key="1">
    <source>
        <dbReference type="Pfam" id="PF13456"/>
    </source>
</evidence>
<dbReference type="Pfam" id="PF13456">
    <property type="entry name" value="RVT_3"/>
    <property type="match status" value="1"/>
</dbReference>
<organism evidence="2 3">
    <name type="scientific">Hibiscus sabdariffa</name>
    <name type="common">roselle</name>
    <dbReference type="NCBI Taxonomy" id="183260"/>
    <lineage>
        <taxon>Eukaryota</taxon>
        <taxon>Viridiplantae</taxon>
        <taxon>Streptophyta</taxon>
        <taxon>Embryophyta</taxon>
        <taxon>Tracheophyta</taxon>
        <taxon>Spermatophyta</taxon>
        <taxon>Magnoliopsida</taxon>
        <taxon>eudicotyledons</taxon>
        <taxon>Gunneridae</taxon>
        <taxon>Pentapetalae</taxon>
        <taxon>rosids</taxon>
        <taxon>malvids</taxon>
        <taxon>Malvales</taxon>
        <taxon>Malvaceae</taxon>
        <taxon>Malvoideae</taxon>
        <taxon>Hibiscus</taxon>
    </lineage>
</organism>
<dbReference type="Gene3D" id="3.30.420.10">
    <property type="entry name" value="Ribonuclease H-like superfamily/Ribonuclease H"/>
    <property type="match status" value="1"/>
</dbReference>
<protein>
    <recommendedName>
        <fullName evidence="1">RNase H type-1 domain-containing protein</fullName>
    </recommendedName>
</protein>
<dbReference type="SUPFAM" id="SSF53098">
    <property type="entry name" value="Ribonuclease H-like"/>
    <property type="match status" value="1"/>
</dbReference>
<dbReference type="InterPro" id="IPR012337">
    <property type="entry name" value="RNaseH-like_sf"/>
</dbReference>
<proteinExistence type="predicted"/>
<name>A0ABR2FHZ4_9ROSI</name>
<dbReference type="InterPro" id="IPR036397">
    <property type="entry name" value="RNaseH_sf"/>
</dbReference>
<dbReference type="InterPro" id="IPR044730">
    <property type="entry name" value="RNase_H-like_dom_plant"/>
</dbReference>
<dbReference type="EMBL" id="JBBPBM010000006">
    <property type="protein sequence ID" value="KAK8580543.1"/>
    <property type="molecule type" value="Genomic_DNA"/>
</dbReference>